<evidence type="ECO:0000313" key="3">
    <source>
        <dbReference type="EMBL" id="BBO32787.1"/>
    </source>
</evidence>
<accession>A0A5K7XA59</accession>
<organism evidence="3 4">
    <name type="scientific">Lacipirellula parvula</name>
    <dbReference type="NCBI Taxonomy" id="2650471"/>
    <lineage>
        <taxon>Bacteria</taxon>
        <taxon>Pseudomonadati</taxon>
        <taxon>Planctomycetota</taxon>
        <taxon>Planctomycetia</taxon>
        <taxon>Pirellulales</taxon>
        <taxon>Lacipirellulaceae</taxon>
        <taxon>Lacipirellula</taxon>
    </lineage>
</organism>
<keyword evidence="1" id="KW-0812">Transmembrane</keyword>
<feature type="transmembrane region" description="Helical" evidence="1">
    <location>
        <begin position="187"/>
        <end position="205"/>
    </location>
</feature>
<dbReference type="KEGG" id="lpav:PLANPX_2399"/>
<dbReference type="Gene3D" id="2.60.120.430">
    <property type="entry name" value="Galactose-binding lectin"/>
    <property type="match status" value="1"/>
</dbReference>
<keyword evidence="1" id="KW-1133">Transmembrane helix</keyword>
<gene>
    <name evidence="3" type="ORF">PLANPX_2399</name>
</gene>
<sequence>MRVRLASMLIALLISTHSVASVFTVDATSGPWDPDLNPTAVYGDGSDSPAFSITSGFDFTAGGLFTFEYISGLTSTYDQVPPYADANGDIDYLANDFLGNSGNYFPSAYVNPLTYPAYLNALIGTFADASGAIVGTPFFVGNGPLSVAAPTGATLILLGFNDDIFQDNTGSITLSVTGPSVVPEPTGAAIVAVMAAPSFGIAMRSRRLAIKRQRRQQS</sequence>
<keyword evidence="4" id="KW-1185">Reference proteome</keyword>
<reference evidence="4" key="1">
    <citation type="submission" date="2019-10" db="EMBL/GenBank/DDBJ databases">
        <title>Lacipirellula parvula gen. nov., sp. nov., representing a lineage of planctomycetes widespread in freshwater anoxic habitats, and description of the family Lacipirellulaceae.</title>
        <authorList>
            <person name="Dedysh S.N."/>
            <person name="Kulichevskaya I.S."/>
            <person name="Beletsky A.V."/>
            <person name="Rakitin A.L."/>
            <person name="Mardanov A.V."/>
            <person name="Ivanova A.A."/>
            <person name="Saltykova V.X."/>
            <person name="Rijpstra W.I.C."/>
            <person name="Sinninghe Damste J.S."/>
            <person name="Ravin N.V."/>
        </authorList>
    </citation>
    <scope>NUCLEOTIDE SEQUENCE [LARGE SCALE GENOMIC DNA]</scope>
    <source>
        <strain evidence="4">PX69</strain>
    </source>
</reference>
<dbReference type="Proteomes" id="UP000326837">
    <property type="component" value="Chromosome"/>
</dbReference>
<dbReference type="EMBL" id="AP021861">
    <property type="protein sequence ID" value="BBO32787.1"/>
    <property type="molecule type" value="Genomic_DNA"/>
</dbReference>
<evidence type="ECO:0000256" key="2">
    <source>
        <dbReference type="SAM" id="SignalP"/>
    </source>
</evidence>
<name>A0A5K7XA59_9BACT</name>
<proteinExistence type="predicted"/>
<protein>
    <recommendedName>
        <fullName evidence="5">PEP-CTERM protein-sorting domain-containing protein</fullName>
    </recommendedName>
</protein>
<evidence type="ECO:0000256" key="1">
    <source>
        <dbReference type="SAM" id="Phobius"/>
    </source>
</evidence>
<evidence type="ECO:0008006" key="5">
    <source>
        <dbReference type="Google" id="ProtNLM"/>
    </source>
</evidence>
<keyword evidence="2" id="KW-0732">Signal</keyword>
<feature type="chain" id="PRO_5024929283" description="PEP-CTERM protein-sorting domain-containing protein" evidence="2">
    <location>
        <begin position="21"/>
        <end position="218"/>
    </location>
</feature>
<feature type="signal peptide" evidence="2">
    <location>
        <begin position="1"/>
        <end position="20"/>
    </location>
</feature>
<keyword evidence="1" id="KW-0472">Membrane</keyword>
<dbReference type="AlphaFoldDB" id="A0A5K7XA59"/>
<evidence type="ECO:0000313" key="4">
    <source>
        <dbReference type="Proteomes" id="UP000326837"/>
    </source>
</evidence>